<dbReference type="AlphaFoldDB" id="A0AAD6XJI1"/>
<organism evidence="2 3">
    <name type="scientific">Mycena belliarum</name>
    <dbReference type="NCBI Taxonomy" id="1033014"/>
    <lineage>
        <taxon>Eukaryota</taxon>
        <taxon>Fungi</taxon>
        <taxon>Dikarya</taxon>
        <taxon>Basidiomycota</taxon>
        <taxon>Agaricomycotina</taxon>
        <taxon>Agaricomycetes</taxon>
        <taxon>Agaricomycetidae</taxon>
        <taxon>Agaricales</taxon>
        <taxon>Marasmiineae</taxon>
        <taxon>Mycenaceae</taxon>
        <taxon>Mycena</taxon>
    </lineage>
</organism>
<comment type="caution">
    <text evidence="2">The sequence shown here is derived from an EMBL/GenBank/DDBJ whole genome shotgun (WGS) entry which is preliminary data.</text>
</comment>
<sequence>MSVWAREFRDETLDEMLRGEGRGAPEFYAKCGACKKPDPLFRCARQTCIGPAMYCEDCIVSMHRQLPTHMVEMWSGEFYIPMPMNELQVEARMQLGHAPGTYCPKATSAHRDFVIMDTLGIYTVKLNFCGCDTRITHRQQLMRACLWPATSLDPQTCATFNAIRLFEVQNCHPVFQVVSLLATHSGIVITSLSSSLHALTTSQISEAALFLARSELQARQDVVESRVNVEGRDRAQVTSRLDQAPSVSAYAQIAINSGA</sequence>
<dbReference type="Pfam" id="PF18803">
    <property type="entry name" value="CxC2"/>
    <property type="match status" value="1"/>
</dbReference>
<evidence type="ECO:0000313" key="2">
    <source>
        <dbReference type="EMBL" id="KAJ7075464.1"/>
    </source>
</evidence>
<keyword evidence="3" id="KW-1185">Reference proteome</keyword>
<evidence type="ECO:0000259" key="1">
    <source>
        <dbReference type="Pfam" id="PF18803"/>
    </source>
</evidence>
<feature type="domain" description="CxC2-like cysteine cluster KDZ transposase-associated" evidence="1">
    <location>
        <begin position="91"/>
        <end position="172"/>
    </location>
</feature>
<gene>
    <name evidence="2" type="ORF">B0H15DRAFT_791789</name>
</gene>
<proteinExistence type="predicted"/>
<evidence type="ECO:0000313" key="3">
    <source>
        <dbReference type="Proteomes" id="UP001222325"/>
    </source>
</evidence>
<dbReference type="Proteomes" id="UP001222325">
    <property type="component" value="Unassembled WGS sequence"/>
</dbReference>
<accession>A0AAD6XJI1</accession>
<dbReference type="InterPro" id="IPR041457">
    <property type="entry name" value="CxC2_KDZ-assoc"/>
</dbReference>
<name>A0AAD6XJI1_9AGAR</name>
<dbReference type="EMBL" id="JARJCN010000095">
    <property type="protein sequence ID" value="KAJ7075464.1"/>
    <property type="molecule type" value="Genomic_DNA"/>
</dbReference>
<protein>
    <recommendedName>
        <fullName evidence="1">CxC2-like cysteine cluster KDZ transposase-associated domain-containing protein</fullName>
    </recommendedName>
</protein>
<reference evidence="2" key="1">
    <citation type="submission" date="2023-03" db="EMBL/GenBank/DDBJ databases">
        <title>Massive genome expansion in bonnet fungi (Mycena s.s.) driven by repeated elements and novel gene families across ecological guilds.</title>
        <authorList>
            <consortium name="Lawrence Berkeley National Laboratory"/>
            <person name="Harder C.B."/>
            <person name="Miyauchi S."/>
            <person name="Viragh M."/>
            <person name="Kuo A."/>
            <person name="Thoen E."/>
            <person name="Andreopoulos B."/>
            <person name="Lu D."/>
            <person name="Skrede I."/>
            <person name="Drula E."/>
            <person name="Henrissat B."/>
            <person name="Morin E."/>
            <person name="Kohler A."/>
            <person name="Barry K."/>
            <person name="LaButti K."/>
            <person name="Morin E."/>
            <person name="Salamov A."/>
            <person name="Lipzen A."/>
            <person name="Mereny Z."/>
            <person name="Hegedus B."/>
            <person name="Baldrian P."/>
            <person name="Stursova M."/>
            <person name="Weitz H."/>
            <person name="Taylor A."/>
            <person name="Grigoriev I.V."/>
            <person name="Nagy L.G."/>
            <person name="Martin F."/>
            <person name="Kauserud H."/>
        </authorList>
    </citation>
    <scope>NUCLEOTIDE SEQUENCE</scope>
    <source>
        <strain evidence="2">CBHHK173m</strain>
    </source>
</reference>